<dbReference type="SUPFAM" id="SSF56529">
    <property type="entry name" value="FAH"/>
    <property type="match status" value="1"/>
</dbReference>
<dbReference type="EMBL" id="AAEW02000008">
    <property type="protein sequence ID" value="EAT15701.1"/>
    <property type="molecule type" value="Genomic_DNA"/>
</dbReference>
<sequence>MHHITLQGESQPIAVGKIVCLARNYVAHAKELGNEVPSDPVLFIKPTTSMINDGETMVIPGYSDDCHHEVELAVLIGRTAHNVSAEEAMDYVAGYGIGIDMTLRDTQAVLKEKGYPWELAKGFDTSCPLSEFVPADRVGDPHDLAIRLQVNGEVRQDANTGLMIRRIPETIAAITRAFTLEPGDLILTGTPAGVGRVVAGDKMLAEIEGIGTLQVDVR</sequence>
<dbReference type="InterPro" id="IPR036663">
    <property type="entry name" value="Fumarylacetoacetase_C_sf"/>
</dbReference>
<organism evidence="4 5">
    <name type="scientific">Desulfuromonas acetoxidans (strain DSM 684 / 11070)</name>
    <dbReference type="NCBI Taxonomy" id="281689"/>
    <lineage>
        <taxon>Bacteria</taxon>
        <taxon>Pseudomonadati</taxon>
        <taxon>Thermodesulfobacteriota</taxon>
        <taxon>Desulfuromonadia</taxon>
        <taxon>Desulfuromonadales</taxon>
        <taxon>Desulfuromonadaceae</taxon>
        <taxon>Desulfuromonas</taxon>
    </lineage>
</organism>
<protein>
    <submittedName>
        <fullName evidence="4">5-oxopent-3-ene-1,2,5-tricarboxylate decarboxylase</fullName>
        <ecNumber evidence="4">4.1.1.68</ecNumber>
    </submittedName>
</protein>
<keyword evidence="5" id="KW-1185">Reference proteome</keyword>
<comment type="caution">
    <text evidence="4">The sequence shown here is derived from an EMBL/GenBank/DDBJ whole genome shotgun (WGS) entry which is preliminary data.</text>
</comment>
<dbReference type="Gene3D" id="3.90.850.10">
    <property type="entry name" value="Fumarylacetoacetase-like, C-terminal domain"/>
    <property type="match status" value="1"/>
</dbReference>
<dbReference type="Pfam" id="PF01557">
    <property type="entry name" value="FAA_hydrolase"/>
    <property type="match status" value="1"/>
</dbReference>
<dbReference type="RefSeq" id="WP_006000071.1">
    <property type="nucleotide sequence ID" value="NZ_AAEW02000008.1"/>
</dbReference>
<dbReference type="PANTHER" id="PTHR11820:SF7">
    <property type="entry name" value="ACYLPYRUVASE FAHD1, MITOCHONDRIAL"/>
    <property type="match status" value="1"/>
</dbReference>
<dbReference type="EC" id="4.1.1.68" evidence="4"/>
<dbReference type="Proteomes" id="UP000005695">
    <property type="component" value="Unassembled WGS sequence"/>
</dbReference>
<dbReference type="InterPro" id="IPR011234">
    <property type="entry name" value="Fumarylacetoacetase-like_C"/>
</dbReference>
<reference evidence="4" key="1">
    <citation type="submission" date="2006-05" db="EMBL/GenBank/DDBJ databases">
        <title>Annotation of the draft genome assembly of Desulfuromonas acetoxidans DSM 684.</title>
        <authorList>
            <consortium name="US DOE Joint Genome Institute (JGI-ORNL)"/>
            <person name="Larimer F."/>
            <person name="Land M."/>
            <person name="Hauser L."/>
        </authorList>
    </citation>
    <scope>NUCLEOTIDE SEQUENCE [LARGE SCALE GENOMIC DNA]</scope>
    <source>
        <strain evidence="4">DSM 684</strain>
    </source>
</reference>
<evidence type="ECO:0000313" key="5">
    <source>
        <dbReference type="Proteomes" id="UP000005695"/>
    </source>
</evidence>
<dbReference type="GO" id="GO:0018773">
    <property type="term" value="F:acetylpyruvate hydrolase activity"/>
    <property type="evidence" value="ECO:0007669"/>
    <property type="project" value="TreeGrafter"/>
</dbReference>
<dbReference type="GO" id="GO:0018800">
    <property type="term" value="F:5-oxopent-3-ene-1,2,5-tricarboxylate decarboxylase activity"/>
    <property type="evidence" value="ECO:0007669"/>
    <property type="project" value="UniProtKB-EC"/>
</dbReference>
<keyword evidence="2" id="KW-0479">Metal-binding</keyword>
<evidence type="ECO:0000256" key="2">
    <source>
        <dbReference type="ARBA" id="ARBA00022723"/>
    </source>
</evidence>
<reference evidence="4" key="2">
    <citation type="submission" date="2006-05" db="EMBL/GenBank/DDBJ databases">
        <title>Sequencing of the draft genome and assembly of Desulfuromonas acetoxidans DSM 684.</title>
        <authorList>
            <consortium name="US DOE Joint Genome Institute (JGI-PGF)"/>
            <person name="Copeland A."/>
            <person name="Lucas S."/>
            <person name="Lapidus A."/>
            <person name="Barry K."/>
            <person name="Detter J.C."/>
            <person name="Glavina del Rio T."/>
            <person name="Hammon N."/>
            <person name="Israni S."/>
            <person name="Dalin E."/>
            <person name="Tice H."/>
            <person name="Bruce D."/>
            <person name="Pitluck S."/>
            <person name="Richardson P."/>
        </authorList>
    </citation>
    <scope>NUCLEOTIDE SEQUENCE [LARGE SCALE GENOMIC DNA]</scope>
    <source>
        <strain evidence="4">DSM 684</strain>
    </source>
</reference>
<name>Q1K041_DESA6</name>
<dbReference type="GO" id="GO:0019752">
    <property type="term" value="P:carboxylic acid metabolic process"/>
    <property type="evidence" value="ECO:0007669"/>
    <property type="project" value="UniProtKB-ARBA"/>
</dbReference>
<feature type="domain" description="Fumarylacetoacetase-like C-terminal" evidence="3">
    <location>
        <begin position="17"/>
        <end position="217"/>
    </location>
</feature>
<accession>Q1K041</accession>
<dbReference type="OrthoDB" id="5197601at2"/>
<dbReference type="PANTHER" id="PTHR11820">
    <property type="entry name" value="ACYLPYRUVASE"/>
    <property type="match status" value="1"/>
</dbReference>
<dbReference type="FunFam" id="3.90.850.10:FF:000003">
    <property type="entry name" value="Fumarylacetoacetate hydrolase domain-containing 1"/>
    <property type="match status" value="1"/>
</dbReference>
<keyword evidence="4" id="KW-0456">Lyase</keyword>
<gene>
    <name evidence="4" type="ORF">Dace_2401</name>
</gene>
<dbReference type="NCBIfam" id="NF007967">
    <property type="entry name" value="PRK10691.1"/>
    <property type="match status" value="1"/>
</dbReference>
<evidence type="ECO:0000313" key="4">
    <source>
        <dbReference type="EMBL" id="EAT15701.1"/>
    </source>
</evidence>
<evidence type="ECO:0000259" key="3">
    <source>
        <dbReference type="Pfam" id="PF01557"/>
    </source>
</evidence>
<proteinExistence type="inferred from homology"/>
<dbReference type="GO" id="GO:0046872">
    <property type="term" value="F:metal ion binding"/>
    <property type="evidence" value="ECO:0007669"/>
    <property type="project" value="UniProtKB-KW"/>
</dbReference>
<comment type="similarity">
    <text evidence="1">Belongs to the FAH family.</text>
</comment>
<evidence type="ECO:0000256" key="1">
    <source>
        <dbReference type="ARBA" id="ARBA00010211"/>
    </source>
</evidence>
<dbReference type="AlphaFoldDB" id="Q1K041"/>